<reference evidence="2" key="1">
    <citation type="journal article" date="2023" name="Mol. Phylogenet. Evol.">
        <title>Genome-scale phylogeny and comparative genomics of the fungal order Sordariales.</title>
        <authorList>
            <person name="Hensen N."/>
            <person name="Bonometti L."/>
            <person name="Westerberg I."/>
            <person name="Brannstrom I.O."/>
            <person name="Guillou S."/>
            <person name="Cros-Aarteil S."/>
            <person name="Calhoun S."/>
            <person name="Haridas S."/>
            <person name="Kuo A."/>
            <person name="Mondo S."/>
            <person name="Pangilinan J."/>
            <person name="Riley R."/>
            <person name="LaButti K."/>
            <person name="Andreopoulos B."/>
            <person name="Lipzen A."/>
            <person name="Chen C."/>
            <person name="Yan M."/>
            <person name="Daum C."/>
            <person name="Ng V."/>
            <person name="Clum A."/>
            <person name="Steindorff A."/>
            <person name="Ohm R.A."/>
            <person name="Martin F."/>
            <person name="Silar P."/>
            <person name="Natvig D.O."/>
            <person name="Lalanne C."/>
            <person name="Gautier V."/>
            <person name="Ament-Velasquez S.L."/>
            <person name="Kruys A."/>
            <person name="Hutchinson M.I."/>
            <person name="Powell A.J."/>
            <person name="Barry K."/>
            <person name="Miller A.N."/>
            <person name="Grigoriev I.V."/>
            <person name="Debuchy R."/>
            <person name="Gladieux P."/>
            <person name="Hiltunen Thoren M."/>
            <person name="Johannesson H."/>
        </authorList>
    </citation>
    <scope>NUCLEOTIDE SEQUENCE</scope>
    <source>
        <strain evidence="2">CBS 958.72</strain>
    </source>
</reference>
<dbReference type="InterPro" id="IPR029058">
    <property type="entry name" value="AB_hydrolase_fold"/>
</dbReference>
<dbReference type="GO" id="GO:0016787">
    <property type="term" value="F:hydrolase activity"/>
    <property type="evidence" value="ECO:0007669"/>
    <property type="project" value="UniProtKB-KW"/>
</dbReference>
<dbReference type="AlphaFoldDB" id="A0AAE0NF98"/>
<accession>A0AAE0NF98</accession>
<dbReference type="InterPro" id="IPR000073">
    <property type="entry name" value="AB_hydrolase_1"/>
</dbReference>
<dbReference type="SUPFAM" id="SSF53474">
    <property type="entry name" value="alpha/beta-Hydrolases"/>
    <property type="match status" value="1"/>
</dbReference>
<dbReference type="EMBL" id="JAULSN010000002">
    <property type="protein sequence ID" value="KAK3380461.1"/>
    <property type="molecule type" value="Genomic_DNA"/>
</dbReference>
<dbReference type="Gene3D" id="3.40.50.1820">
    <property type="entry name" value="alpha/beta hydrolase"/>
    <property type="match status" value="1"/>
</dbReference>
<organism evidence="2 3">
    <name type="scientific">Lasiosphaeria ovina</name>
    <dbReference type="NCBI Taxonomy" id="92902"/>
    <lineage>
        <taxon>Eukaryota</taxon>
        <taxon>Fungi</taxon>
        <taxon>Dikarya</taxon>
        <taxon>Ascomycota</taxon>
        <taxon>Pezizomycotina</taxon>
        <taxon>Sordariomycetes</taxon>
        <taxon>Sordariomycetidae</taxon>
        <taxon>Sordariales</taxon>
        <taxon>Lasiosphaeriaceae</taxon>
        <taxon>Lasiosphaeria</taxon>
    </lineage>
</organism>
<evidence type="ECO:0000259" key="1">
    <source>
        <dbReference type="Pfam" id="PF12697"/>
    </source>
</evidence>
<reference evidence="2" key="2">
    <citation type="submission" date="2023-06" db="EMBL/GenBank/DDBJ databases">
        <authorList>
            <consortium name="Lawrence Berkeley National Laboratory"/>
            <person name="Haridas S."/>
            <person name="Hensen N."/>
            <person name="Bonometti L."/>
            <person name="Westerberg I."/>
            <person name="Brannstrom I.O."/>
            <person name="Guillou S."/>
            <person name="Cros-Aarteil S."/>
            <person name="Calhoun S."/>
            <person name="Kuo A."/>
            <person name="Mondo S."/>
            <person name="Pangilinan J."/>
            <person name="Riley R."/>
            <person name="Labutti K."/>
            <person name="Andreopoulos B."/>
            <person name="Lipzen A."/>
            <person name="Chen C."/>
            <person name="Yanf M."/>
            <person name="Daum C."/>
            <person name="Ng V."/>
            <person name="Clum A."/>
            <person name="Steindorff A."/>
            <person name="Ohm R."/>
            <person name="Martin F."/>
            <person name="Silar P."/>
            <person name="Natvig D."/>
            <person name="Lalanne C."/>
            <person name="Gautier V."/>
            <person name="Ament-Velasquez S.L."/>
            <person name="Kruys A."/>
            <person name="Hutchinson M.I."/>
            <person name="Powell A.J."/>
            <person name="Barry K."/>
            <person name="Miller A.N."/>
            <person name="Grigoriev I.V."/>
            <person name="Debuchy R."/>
            <person name="Gladieux P."/>
            <person name="Thoren M.H."/>
            <person name="Johannesson H."/>
        </authorList>
    </citation>
    <scope>NUCLEOTIDE SEQUENCE</scope>
    <source>
        <strain evidence="2">CBS 958.72</strain>
    </source>
</reference>
<protein>
    <submittedName>
        <fullName evidence="2">Alpha/beta hydrolase fold-1</fullName>
    </submittedName>
</protein>
<proteinExistence type="predicted"/>
<keyword evidence="2" id="KW-0378">Hydrolase</keyword>
<evidence type="ECO:0000313" key="2">
    <source>
        <dbReference type="EMBL" id="KAK3380461.1"/>
    </source>
</evidence>
<name>A0AAE0NF98_9PEZI</name>
<feature type="domain" description="AB hydrolase-1" evidence="1">
    <location>
        <begin position="35"/>
        <end position="311"/>
    </location>
</feature>
<sequence length="323" mass="34946">MESHSVSLKHKPSAALRVSTYLPGGAQGPLSNALVVFLNGLGLPRAAWSDAVGRLLELRKVAGQPTPALFCYDRYGQGESEPDPTDPPGTPYGHDARAVIADLHELLTHVADNELRTPLAETRLVFVCNSIGCALARLYAAEHPGLVEAFLFLDPMVANSDFVSLIPDPDAPGFDSSRLPAHVSVDDLRYARAMVAKTFLPTVPNGERFDRRRLADLLPDADKPILPDGPGGKTPRLVVAGHDWDEFAEQCKTGPMALPIAVVNAYVNPAWGEYNEGLTRLVQHESRPGGQLKIAKGCGHFIQKDDPQFVAIEIDGLLKELAR</sequence>
<evidence type="ECO:0000313" key="3">
    <source>
        <dbReference type="Proteomes" id="UP001287356"/>
    </source>
</evidence>
<dbReference type="Proteomes" id="UP001287356">
    <property type="component" value="Unassembled WGS sequence"/>
</dbReference>
<gene>
    <name evidence="2" type="ORF">B0T24DRAFT_615519</name>
</gene>
<dbReference type="Pfam" id="PF12697">
    <property type="entry name" value="Abhydrolase_6"/>
    <property type="match status" value="1"/>
</dbReference>
<keyword evidence="3" id="KW-1185">Reference proteome</keyword>
<comment type="caution">
    <text evidence="2">The sequence shown here is derived from an EMBL/GenBank/DDBJ whole genome shotgun (WGS) entry which is preliminary data.</text>
</comment>